<dbReference type="EMBL" id="CP154858">
    <property type="protein sequence ID" value="XDT73583.1"/>
    <property type="molecule type" value="Genomic_DNA"/>
</dbReference>
<sequence>MQINISGHHLDLTDALKSYVNEKMERLERHFDQIIGIDVTLSVEKERQKAEANVRIRGNDLHAEAEDNDMYAAIDLLVDKLDRQLVKRKEKTVDRNHGAS</sequence>
<organism evidence="6">
    <name type="scientific">Thermohahella caldifontis</name>
    <dbReference type="NCBI Taxonomy" id="3142973"/>
    <lineage>
        <taxon>Bacteria</taxon>
        <taxon>Pseudomonadati</taxon>
        <taxon>Pseudomonadota</taxon>
        <taxon>Gammaproteobacteria</taxon>
        <taxon>Oceanospirillales</taxon>
        <taxon>Hahellaceae</taxon>
        <taxon>Thermohahella</taxon>
    </lineage>
</organism>
<evidence type="ECO:0000256" key="3">
    <source>
        <dbReference type="ARBA" id="ARBA00038695"/>
    </source>
</evidence>
<dbReference type="GO" id="GO:0022627">
    <property type="term" value="C:cytosolic small ribosomal subunit"/>
    <property type="evidence" value="ECO:0007669"/>
    <property type="project" value="TreeGrafter"/>
</dbReference>
<comment type="subunit">
    <text evidence="3">Associates exclusively with 100S ribosomes, which are dimers of 70S ribosomes.</text>
</comment>
<dbReference type="InterPro" id="IPR050574">
    <property type="entry name" value="HPF/YfiA_ribosome-assoc"/>
</dbReference>
<accession>A0AB39UZK0</accession>
<dbReference type="InterPro" id="IPR003489">
    <property type="entry name" value="RHF/RaiA"/>
</dbReference>
<dbReference type="GO" id="GO:0043024">
    <property type="term" value="F:ribosomal small subunit binding"/>
    <property type="evidence" value="ECO:0007669"/>
    <property type="project" value="TreeGrafter"/>
</dbReference>
<reference evidence="6" key="1">
    <citation type="submission" date="2024-05" db="EMBL/GenBank/DDBJ databases">
        <title>Genome sequencing of novel strain.</title>
        <authorList>
            <person name="Ganbat D."/>
            <person name="Ganbat S."/>
            <person name="Lee S.-J."/>
        </authorList>
    </citation>
    <scope>NUCLEOTIDE SEQUENCE</scope>
    <source>
        <strain evidence="6">SMD15-11</strain>
    </source>
</reference>
<dbReference type="FunFam" id="3.30.160.100:FF:000001">
    <property type="entry name" value="Ribosome hibernation promoting factor"/>
    <property type="match status" value="1"/>
</dbReference>
<proteinExistence type="inferred from homology"/>
<dbReference type="RefSeq" id="WP_369602569.1">
    <property type="nucleotide sequence ID" value="NZ_CP154858.1"/>
</dbReference>
<gene>
    <name evidence="6" type="primary">raiA</name>
    <name evidence="6" type="ORF">AAIA72_06330</name>
</gene>
<dbReference type="Gene3D" id="3.30.160.100">
    <property type="entry name" value="Ribosome hibernation promotion factor-like"/>
    <property type="match status" value="1"/>
</dbReference>
<evidence type="ECO:0000313" key="6">
    <source>
        <dbReference type="EMBL" id="XDT73583.1"/>
    </source>
</evidence>
<dbReference type="PANTHER" id="PTHR33231">
    <property type="entry name" value="30S RIBOSOMAL PROTEIN"/>
    <property type="match status" value="1"/>
</dbReference>
<dbReference type="NCBIfam" id="TIGR00741">
    <property type="entry name" value="yfiA"/>
    <property type="match status" value="1"/>
</dbReference>
<evidence type="ECO:0000256" key="5">
    <source>
        <dbReference type="ARBA" id="ARBA00041319"/>
    </source>
</evidence>
<name>A0AB39UZK0_9GAMM</name>
<dbReference type="InterPro" id="IPR036567">
    <property type="entry name" value="RHF-like"/>
</dbReference>
<dbReference type="PANTHER" id="PTHR33231:SF1">
    <property type="entry name" value="30S RIBOSOMAL PROTEIN"/>
    <property type="match status" value="1"/>
</dbReference>
<dbReference type="KEGG" id="tcd:AAIA72_06330"/>
<evidence type="ECO:0000256" key="1">
    <source>
        <dbReference type="ARBA" id="ARBA00022845"/>
    </source>
</evidence>
<dbReference type="AlphaFoldDB" id="A0AB39UZK0"/>
<evidence type="ECO:0000256" key="2">
    <source>
        <dbReference type="ARBA" id="ARBA00038434"/>
    </source>
</evidence>
<keyword evidence="1" id="KW-0810">Translation regulation</keyword>
<dbReference type="SUPFAM" id="SSF69754">
    <property type="entry name" value="Ribosome binding protein Y (YfiA homologue)"/>
    <property type="match status" value="1"/>
</dbReference>
<comment type="similarity">
    <text evidence="2">Belongs to the HPF/YfiA ribosome-associated protein family. Short HPF subfamily.</text>
</comment>
<dbReference type="GO" id="GO:0045900">
    <property type="term" value="P:negative regulation of translational elongation"/>
    <property type="evidence" value="ECO:0007669"/>
    <property type="project" value="TreeGrafter"/>
</dbReference>
<dbReference type="Pfam" id="PF02482">
    <property type="entry name" value="Ribosomal_S30AE"/>
    <property type="match status" value="1"/>
</dbReference>
<dbReference type="CDD" id="cd00552">
    <property type="entry name" value="RaiA"/>
    <property type="match status" value="1"/>
</dbReference>
<protein>
    <recommendedName>
        <fullName evidence="4">Ribosome hibernation promoting factor</fullName>
    </recommendedName>
    <alternativeName>
        <fullName evidence="5">Hibernation factor HPF</fullName>
    </alternativeName>
</protein>
<evidence type="ECO:0000256" key="4">
    <source>
        <dbReference type="ARBA" id="ARBA00041148"/>
    </source>
</evidence>